<reference evidence="2 3" key="1">
    <citation type="submission" date="2021-05" db="EMBL/GenBank/DDBJ databases">
        <title>The draft genome of Geobacter pelophilus DSM 12255.</title>
        <authorList>
            <person name="Xu Z."/>
            <person name="Masuda Y."/>
            <person name="Itoh H."/>
            <person name="Senoo K."/>
        </authorList>
    </citation>
    <scope>NUCLEOTIDE SEQUENCE [LARGE SCALE GENOMIC DNA]</scope>
    <source>
        <strain evidence="2 3">DSM 12255</strain>
    </source>
</reference>
<name>A0AAW4L3Q1_9BACT</name>
<evidence type="ECO:0000256" key="1">
    <source>
        <dbReference type="SAM" id="MobiDB-lite"/>
    </source>
</evidence>
<organism evidence="2 3">
    <name type="scientific">Geoanaerobacter pelophilus</name>
    <dbReference type="NCBI Taxonomy" id="60036"/>
    <lineage>
        <taxon>Bacteria</taxon>
        <taxon>Pseudomonadati</taxon>
        <taxon>Thermodesulfobacteriota</taxon>
        <taxon>Desulfuromonadia</taxon>
        <taxon>Geobacterales</taxon>
        <taxon>Geobacteraceae</taxon>
        <taxon>Geoanaerobacter</taxon>
    </lineage>
</organism>
<dbReference type="AlphaFoldDB" id="A0AAW4L3Q1"/>
<comment type="caution">
    <text evidence="2">The sequence shown here is derived from an EMBL/GenBank/DDBJ whole genome shotgun (WGS) entry which is preliminary data.</text>
</comment>
<evidence type="ECO:0000313" key="2">
    <source>
        <dbReference type="EMBL" id="MBT0665518.1"/>
    </source>
</evidence>
<proteinExistence type="predicted"/>
<dbReference type="Proteomes" id="UP000811899">
    <property type="component" value="Unassembled WGS sequence"/>
</dbReference>
<evidence type="ECO:0000313" key="3">
    <source>
        <dbReference type="Proteomes" id="UP000811899"/>
    </source>
</evidence>
<dbReference type="RefSeq" id="WP_214172296.1">
    <property type="nucleotide sequence ID" value="NZ_JAHCVJ010000006.1"/>
</dbReference>
<sequence>MKSEVIDKNDAAQELAKKCPHQVSCLKTGQCGERSLCTVRRCVGDNVLFLEGNVPFVCPYLLPFGYGHLCTCPVHAELYKSEPRIAGPAGSKSPKKHKPASDP</sequence>
<keyword evidence="3" id="KW-1185">Reference proteome</keyword>
<accession>A0AAW4L3Q1</accession>
<dbReference type="EMBL" id="JAHCVJ010000006">
    <property type="protein sequence ID" value="MBT0665518.1"/>
    <property type="molecule type" value="Genomic_DNA"/>
</dbReference>
<feature type="region of interest" description="Disordered" evidence="1">
    <location>
        <begin position="84"/>
        <end position="103"/>
    </location>
</feature>
<gene>
    <name evidence="2" type="ORF">KI809_14515</name>
</gene>
<feature type="compositionally biased region" description="Basic residues" evidence="1">
    <location>
        <begin position="93"/>
        <end position="103"/>
    </location>
</feature>
<protein>
    <submittedName>
        <fullName evidence="2">Uncharacterized protein</fullName>
    </submittedName>
</protein>